<evidence type="ECO:0000256" key="3">
    <source>
        <dbReference type="ARBA" id="ARBA00022679"/>
    </source>
</evidence>
<reference evidence="6" key="1">
    <citation type="submission" date="2021-07" db="EMBL/GenBank/DDBJ databases">
        <authorList>
            <person name="Durling M."/>
        </authorList>
    </citation>
    <scope>NUCLEOTIDE SEQUENCE</scope>
</reference>
<comment type="cofactor">
    <cofactor evidence="1">
        <name>pyridoxal 5'-phosphate</name>
        <dbReference type="ChEBI" id="CHEBI:597326"/>
    </cofactor>
</comment>
<sequence>MYADELIKKWAEEHRIRASTTKNQPAFYRNLERFLDSRRQGQNLMGLKPRWDETVADFTTCDFLSLSRSGRVREEFLNELARYPNFDLGAAGSRILYGNYPYLNQTEQEIADFHGVEAVHLTQSGFAANVGVLSGVPLPGDAIVYDELVHASSHEGFHLSLAEYKLPFRHNDPDSLRDTLATLKYDQPEFEAGARSVLVCVESIYSMDGDVCLLQEFVQVVREEFPNGNAQFVVDEAHSLGIIGEKGKGLVSLLGLENEIAIRIHVASKSLGCVGGMILCNNTIRSMLLNCARSIHFSCAPSFPMVASIRSAYQLLMRGETEEAQHKIQNNVKHFFAVLTSNPVWDTAVDEGLLDIPLLEDWTQRPFQTHIVPLRTRAGHEMLVFFQLILNNMNAYPMAFPVVPKGQSRVRLVFHAHNTFGQIEDLASKICEWATEMLEIEKGDSKNELPKSARQAYGIRSEIGVVE</sequence>
<keyword evidence="7" id="KW-1185">Reference proteome</keyword>
<evidence type="ECO:0000313" key="6">
    <source>
        <dbReference type="EMBL" id="CAG8974563.1"/>
    </source>
</evidence>
<protein>
    <recommendedName>
        <fullName evidence="5">Aminotransferase class I/classII large domain-containing protein</fullName>
    </recommendedName>
</protein>
<name>A0A9N9PTH9_9HELO</name>
<comment type="caution">
    <text evidence="6">The sequence shown here is derived from an EMBL/GenBank/DDBJ whole genome shotgun (WGS) entry which is preliminary data.</text>
</comment>
<dbReference type="Pfam" id="PF00155">
    <property type="entry name" value="Aminotran_1_2"/>
    <property type="match status" value="1"/>
</dbReference>
<evidence type="ECO:0000256" key="2">
    <source>
        <dbReference type="ARBA" id="ARBA00010008"/>
    </source>
</evidence>
<dbReference type="InterPro" id="IPR050087">
    <property type="entry name" value="AON_synthase_class-II"/>
</dbReference>
<dbReference type="InterPro" id="IPR015424">
    <property type="entry name" value="PyrdxlP-dep_Trfase"/>
</dbReference>
<gene>
    <name evidence="6" type="ORF">HYALB_00004359</name>
</gene>
<keyword evidence="4" id="KW-0663">Pyridoxal phosphate</keyword>
<keyword evidence="3" id="KW-0808">Transferase</keyword>
<dbReference type="EMBL" id="CAJVRM010000109">
    <property type="protein sequence ID" value="CAG8974563.1"/>
    <property type="molecule type" value="Genomic_DNA"/>
</dbReference>
<dbReference type="InterPro" id="IPR004839">
    <property type="entry name" value="Aminotransferase_I/II_large"/>
</dbReference>
<dbReference type="Gene3D" id="3.40.640.10">
    <property type="entry name" value="Type I PLP-dependent aspartate aminotransferase-like (Major domain)"/>
    <property type="match status" value="1"/>
</dbReference>
<dbReference type="InterPro" id="IPR015422">
    <property type="entry name" value="PyrdxlP-dep_Trfase_small"/>
</dbReference>
<evidence type="ECO:0000256" key="4">
    <source>
        <dbReference type="ARBA" id="ARBA00022898"/>
    </source>
</evidence>
<proteinExistence type="inferred from homology"/>
<feature type="domain" description="Aminotransferase class I/classII large" evidence="5">
    <location>
        <begin position="82"/>
        <end position="430"/>
    </location>
</feature>
<dbReference type="OrthoDB" id="2382073at2759"/>
<dbReference type="AlphaFoldDB" id="A0A9N9PTH9"/>
<accession>A0A9N9PTH9</accession>
<dbReference type="PANTHER" id="PTHR13693">
    <property type="entry name" value="CLASS II AMINOTRANSFERASE/8-AMINO-7-OXONONANOATE SYNTHASE"/>
    <property type="match status" value="1"/>
</dbReference>
<dbReference type="SUPFAM" id="SSF53383">
    <property type="entry name" value="PLP-dependent transferases"/>
    <property type="match status" value="1"/>
</dbReference>
<dbReference type="Gene3D" id="3.90.1150.10">
    <property type="entry name" value="Aspartate Aminotransferase, domain 1"/>
    <property type="match status" value="1"/>
</dbReference>
<dbReference type="GO" id="GO:0016740">
    <property type="term" value="F:transferase activity"/>
    <property type="evidence" value="ECO:0007669"/>
    <property type="project" value="UniProtKB-KW"/>
</dbReference>
<dbReference type="Proteomes" id="UP000701801">
    <property type="component" value="Unassembled WGS sequence"/>
</dbReference>
<evidence type="ECO:0000259" key="5">
    <source>
        <dbReference type="Pfam" id="PF00155"/>
    </source>
</evidence>
<evidence type="ECO:0000313" key="7">
    <source>
        <dbReference type="Proteomes" id="UP000701801"/>
    </source>
</evidence>
<evidence type="ECO:0000256" key="1">
    <source>
        <dbReference type="ARBA" id="ARBA00001933"/>
    </source>
</evidence>
<dbReference type="PANTHER" id="PTHR13693:SF77">
    <property type="entry name" value="8-AMINO-7-OXONONANOATE SYNTHASE"/>
    <property type="match status" value="1"/>
</dbReference>
<dbReference type="GO" id="GO:0030170">
    <property type="term" value="F:pyridoxal phosphate binding"/>
    <property type="evidence" value="ECO:0007669"/>
    <property type="project" value="InterPro"/>
</dbReference>
<dbReference type="InterPro" id="IPR015421">
    <property type="entry name" value="PyrdxlP-dep_Trfase_major"/>
</dbReference>
<organism evidence="6 7">
    <name type="scientific">Hymenoscyphus albidus</name>
    <dbReference type="NCBI Taxonomy" id="595503"/>
    <lineage>
        <taxon>Eukaryota</taxon>
        <taxon>Fungi</taxon>
        <taxon>Dikarya</taxon>
        <taxon>Ascomycota</taxon>
        <taxon>Pezizomycotina</taxon>
        <taxon>Leotiomycetes</taxon>
        <taxon>Helotiales</taxon>
        <taxon>Helotiaceae</taxon>
        <taxon>Hymenoscyphus</taxon>
    </lineage>
</organism>
<dbReference type="GO" id="GO:0009102">
    <property type="term" value="P:biotin biosynthetic process"/>
    <property type="evidence" value="ECO:0007669"/>
    <property type="project" value="TreeGrafter"/>
</dbReference>
<comment type="similarity">
    <text evidence="2">Belongs to the class-II pyridoxal-phosphate-dependent aminotransferase family. BioF subfamily.</text>
</comment>